<dbReference type="SUPFAM" id="SSF51569">
    <property type="entry name" value="Aldolase"/>
    <property type="match status" value="1"/>
</dbReference>
<evidence type="ECO:0000256" key="13">
    <source>
        <dbReference type="ARBA" id="ARBA00023304"/>
    </source>
</evidence>
<dbReference type="AlphaFoldDB" id="A0A8H4RTW4"/>
<dbReference type="PROSITE" id="PS50991">
    <property type="entry name" value="PYR_CT"/>
    <property type="match status" value="1"/>
</dbReference>
<dbReference type="OrthoDB" id="418791at2759"/>
<dbReference type="GO" id="GO:0046872">
    <property type="term" value="F:metal ion binding"/>
    <property type="evidence" value="ECO:0007669"/>
    <property type="project" value="UniProtKB-KW"/>
</dbReference>
<sequence length="639" mass="70341">MPMLKDPSKKYKAFKPLALPDRQWPSKTIEKPPRWLSTDLRDGNQSLVDPMDGEQKFTYFKMLVELGYKEIEISFPSASQTDFDFTRRLVETPGVVPDDVWLQVLSPCREDFIKRTVESLTGAKKALLHVYVATSECFQRIVFGMTEEQNLELAVKCAKYARSITKDDPAQAGTEWAFEFSPECFSDSRPEFVIQICEAVKEAWGPTVENPIIFNLPATVEMSTPNVYADQIEYFCRNMTEREKFCVSLHPHNDRGCAVAAAELAQMAGADRVEGCLFGNGERTGNVDLVTLALNLYTQGIHPKIDFSDLNRVIDVVEVSNKIPVHPRAPYGGSLVVCAFSGSHQDAIKKGFQVRKKAGATNEDQWQLPYLPLDPQDIGRTYEAIIRVNSQSGKGGAAWIILRNLELDLPRGLQVAFSRIVQKHADEVGRELLSSEIQDLFEKTYFLKDNPRFTLVDYSISTDRSVSPAPPAFGKTPDTKNMKRIFEGVINIDGQEHKLHGSGNGPISSLANALSSIGVELDVADYKEHAIGGGRDVKAASYIECTAAGSSQKVWGVGVHEDVVQSSLIALLSAASSFITSRPNTPLLLRGKHGPSPSQELDLNGSPKSHENLSIPKPNGVPKSGPDAVSVLEAKANGM</sequence>
<dbReference type="Pfam" id="PF08502">
    <property type="entry name" value="LeuA_dimer"/>
    <property type="match status" value="1"/>
</dbReference>
<dbReference type="InterPro" id="IPR005668">
    <property type="entry name" value="IPM_Synthase"/>
</dbReference>
<dbReference type="NCBIfam" id="NF002991">
    <property type="entry name" value="PRK03739.1"/>
    <property type="match status" value="1"/>
</dbReference>
<dbReference type="Pfam" id="PF00682">
    <property type="entry name" value="HMGL-like"/>
    <property type="match status" value="1"/>
</dbReference>
<comment type="cofactor">
    <cofactor evidence="2">
        <name>a divalent metal cation</name>
        <dbReference type="ChEBI" id="CHEBI:60240"/>
    </cofactor>
</comment>
<evidence type="ECO:0000256" key="11">
    <source>
        <dbReference type="ARBA" id="ARBA00022723"/>
    </source>
</evidence>
<evidence type="ECO:0000313" key="16">
    <source>
        <dbReference type="EMBL" id="KAF4635899.1"/>
    </source>
</evidence>
<comment type="subcellular location">
    <subcellularLocation>
        <location evidence="3">Mitochondrion</location>
    </subcellularLocation>
</comment>
<evidence type="ECO:0000256" key="12">
    <source>
        <dbReference type="ARBA" id="ARBA00023128"/>
    </source>
</evidence>
<evidence type="ECO:0000256" key="2">
    <source>
        <dbReference type="ARBA" id="ARBA00001968"/>
    </source>
</evidence>
<dbReference type="GO" id="GO:0009098">
    <property type="term" value="P:L-leucine biosynthetic process"/>
    <property type="evidence" value="ECO:0007669"/>
    <property type="project" value="UniProtKB-KW"/>
</dbReference>
<dbReference type="PROSITE" id="PS00816">
    <property type="entry name" value="AIPM_HOMOCIT_SYNTH_2"/>
    <property type="match status" value="1"/>
</dbReference>
<dbReference type="NCBIfam" id="TIGR00970">
    <property type="entry name" value="leuA_yeast"/>
    <property type="match status" value="1"/>
</dbReference>
<keyword evidence="12" id="KW-0496">Mitochondrion</keyword>
<dbReference type="GO" id="GO:0005739">
    <property type="term" value="C:mitochondrion"/>
    <property type="evidence" value="ECO:0007669"/>
    <property type="project" value="UniProtKB-SubCell"/>
</dbReference>
<evidence type="ECO:0000313" key="17">
    <source>
        <dbReference type="Proteomes" id="UP000566819"/>
    </source>
</evidence>
<reference evidence="16 17" key="1">
    <citation type="submission" date="2020-03" db="EMBL/GenBank/DDBJ databases">
        <title>Draft Genome Sequence of Cudoniella acicularis.</title>
        <authorList>
            <person name="Buettner E."/>
            <person name="Kellner H."/>
        </authorList>
    </citation>
    <scope>NUCLEOTIDE SEQUENCE [LARGE SCALE GENOMIC DNA]</scope>
    <source>
        <strain evidence="16 17">DSM 108380</strain>
    </source>
</reference>
<keyword evidence="9" id="KW-0028">Amino-acid biosynthesis</keyword>
<evidence type="ECO:0000256" key="3">
    <source>
        <dbReference type="ARBA" id="ARBA00004173"/>
    </source>
</evidence>
<dbReference type="InterPro" id="IPR039371">
    <property type="entry name" value="LeuA_N_DRE-TIM"/>
</dbReference>
<evidence type="ECO:0000256" key="9">
    <source>
        <dbReference type="ARBA" id="ARBA00022605"/>
    </source>
</evidence>
<dbReference type="PANTHER" id="PTHR46911">
    <property type="match status" value="1"/>
</dbReference>
<evidence type="ECO:0000256" key="6">
    <source>
        <dbReference type="ARBA" id="ARBA00011738"/>
    </source>
</evidence>
<keyword evidence="11" id="KW-0479">Metal-binding</keyword>
<evidence type="ECO:0000256" key="1">
    <source>
        <dbReference type="ARBA" id="ARBA00000064"/>
    </source>
</evidence>
<dbReference type="InterPro" id="IPR054692">
    <property type="entry name" value="LeuA-like_post-cat"/>
</dbReference>
<dbReference type="InterPro" id="IPR000891">
    <property type="entry name" value="PYR_CT"/>
</dbReference>
<keyword evidence="10" id="KW-0808">Transferase</keyword>
<dbReference type="CDD" id="cd07942">
    <property type="entry name" value="DRE_TIM_LeuA"/>
    <property type="match status" value="1"/>
</dbReference>
<organism evidence="16 17">
    <name type="scientific">Cudoniella acicularis</name>
    <dbReference type="NCBI Taxonomy" id="354080"/>
    <lineage>
        <taxon>Eukaryota</taxon>
        <taxon>Fungi</taxon>
        <taxon>Dikarya</taxon>
        <taxon>Ascomycota</taxon>
        <taxon>Pezizomycotina</taxon>
        <taxon>Leotiomycetes</taxon>
        <taxon>Helotiales</taxon>
        <taxon>Tricladiaceae</taxon>
        <taxon>Cudoniella</taxon>
    </lineage>
</organism>
<keyword evidence="13" id="KW-0100">Branched-chain amino acid biosynthesis</keyword>
<dbReference type="PROSITE" id="PS00815">
    <property type="entry name" value="AIPM_HOMOCIT_SYNTH_1"/>
    <property type="match status" value="1"/>
</dbReference>
<feature type="domain" description="Pyruvate carboxyltransferase" evidence="15">
    <location>
        <begin position="33"/>
        <end position="311"/>
    </location>
</feature>
<keyword evidence="8" id="KW-0432">Leucine biosynthesis</keyword>
<dbReference type="HAMAP" id="MF_00572">
    <property type="entry name" value="LeuA_type2"/>
    <property type="match status" value="1"/>
</dbReference>
<dbReference type="SUPFAM" id="SSF89000">
    <property type="entry name" value="post-HMGL domain-like"/>
    <property type="match status" value="1"/>
</dbReference>
<dbReference type="Gene3D" id="3.20.20.70">
    <property type="entry name" value="Aldolase class I"/>
    <property type="match status" value="1"/>
</dbReference>
<dbReference type="SMART" id="SM00917">
    <property type="entry name" value="LeuA_dimer"/>
    <property type="match status" value="1"/>
</dbReference>
<evidence type="ECO:0000256" key="8">
    <source>
        <dbReference type="ARBA" id="ARBA00022430"/>
    </source>
</evidence>
<evidence type="ECO:0000256" key="10">
    <source>
        <dbReference type="ARBA" id="ARBA00022679"/>
    </source>
</evidence>
<dbReference type="InterPro" id="IPR036230">
    <property type="entry name" value="LeuA_allosteric_dom_sf"/>
</dbReference>
<dbReference type="EMBL" id="JAAMPI010000093">
    <property type="protein sequence ID" value="KAF4635899.1"/>
    <property type="molecule type" value="Genomic_DNA"/>
</dbReference>
<dbReference type="SUPFAM" id="SSF110921">
    <property type="entry name" value="2-isopropylmalate synthase LeuA, allosteric (dimerisation) domain"/>
    <property type="match status" value="1"/>
</dbReference>
<accession>A0A8H4RTW4</accession>
<gene>
    <name evidence="16" type="ORF">G7Y89_g2190</name>
</gene>
<dbReference type="FunFam" id="3.20.20.70:FF:000045">
    <property type="entry name" value="2-isopropylmalate synthase"/>
    <property type="match status" value="1"/>
</dbReference>
<dbReference type="GO" id="GO:0003852">
    <property type="term" value="F:2-isopropylmalate synthase activity"/>
    <property type="evidence" value="ECO:0007669"/>
    <property type="project" value="UniProtKB-EC"/>
</dbReference>
<evidence type="ECO:0000256" key="4">
    <source>
        <dbReference type="ARBA" id="ARBA00004689"/>
    </source>
</evidence>
<feature type="region of interest" description="Disordered" evidence="14">
    <location>
        <begin position="592"/>
        <end position="627"/>
    </location>
</feature>
<evidence type="ECO:0000256" key="5">
    <source>
        <dbReference type="ARBA" id="ARBA00009767"/>
    </source>
</evidence>
<comment type="caution">
    <text evidence="16">The sequence shown here is derived from an EMBL/GenBank/DDBJ whole genome shotgun (WGS) entry which is preliminary data.</text>
</comment>
<dbReference type="Gene3D" id="3.30.160.270">
    <property type="match status" value="1"/>
</dbReference>
<dbReference type="Proteomes" id="UP000566819">
    <property type="component" value="Unassembled WGS sequence"/>
</dbReference>
<protein>
    <recommendedName>
        <fullName evidence="7">2-isopropylmalate synthase</fullName>
        <ecNumber evidence="7">2.3.3.13</ecNumber>
    </recommendedName>
</protein>
<evidence type="ECO:0000256" key="14">
    <source>
        <dbReference type="SAM" id="MobiDB-lite"/>
    </source>
</evidence>
<dbReference type="InterPro" id="IPR002034">
    <property type="entry name" value="AIPM/Hcit_synth_CS"/>
</dbReference>
<dbReference type="InterPro" id="IPR013785">
    <property type="entry name" value="Aldolase_TIM"/>
</dbReference>
<evidence type="ECO:0000256" key="7">
    <source>
        <dbReference type="ARBA" id="ARBA00012973"/>
    </source>
</evidence>
<evidence type="ECO:0000259" key="15">
    <source>
        <dbReference type="PROSITE" id="PS50991"/>
    </source>
</evidence>
<comment type="subunit">
    <text evidence="6">Homodimer.</text>
</comment>
<dbReference type="PANTHER" id="PTHR46911:SF1">
    <property type="entry name" value="2-ISOPROPYLMALATE SYNTHASE"/>
    <property type="match status" value="1"/>
</dbReference>
<keyword evidence="17" id="KW-1185">Reference proteome</keyword>
<dbReference type="FunFam" id="3.30.160.270:FF:000002">
    <property type="entry name" value="2-isopropylmalate synthase"/>
    <property type="match status" value="1"/>
</dbReference>
<dbReference type="Pfam" id="PF22615">
    <property type="entry name" value="IPMS_D2"/>
    <property type="match status" value="1"/>
</dbReference>
<name>A0A8H4RTW4_9HELO</name>
<comment type="pathway">
    <text evidence="4">Amino-acid biosynthesis; L-leucine biosynthesis; L-leucine from 3-methyl-2-oxobutanoate: step 1/4.</text>
</comment>
<dbReference type="EC" id="2.3.3.13" evidence="7"/>
<proteinExistence type="inferred from homology"/>
<comment type="similarity">
    <text evidence="5">Belongs to the alpha-IPM synthase/homocitrate synthase family. LeuA type 2 subfamily.</text>
</comment>
<comment type="catalytic activity">
    <reaction evidence="1">
        <text>3-methyl-2-oxobutanoate + acetyl-CoA + H2O = (2S)-2-isopropylmalate + CoA + H(+)</text>
        <dbReference type="Rhea" id="RHEA:21524"/>
        <dbReference type="ChEBI" id="CHEBI:1178"/>
        <dbReference type="ChEBI" id="CHEBI:11851"/>
        <dbReference type="ChEBI" id="CHEBI:15377"/>
        <dbReference type="ChEBI" id="CHEBI:15378"/>
        <dbReference type="ChEBI" id="CHEBI:57287"/>
        <dbReference type="ChEBI" id="CHEBI:57288"/>
        <dbReference type="EC" id="2.3.3.13"/>
    </reaction>
</comment>
<dbReference type="InterPro" id="IPR013709">
    <property type="entry name" value="2-isopropylmalate_synth_dimer"/>
</dbReference>